<proteinExistence type="predicted"/>
<dbReference type="Proteomes" id="UP000887013">
    <property type="component" value="Unassembled WGS sequence"/>
</dbReference>
<dbReference type="OrthoDB" id="6433557at2759"/>
<organism evidence="1 2">
    <name type="scientific">Nephila pilipes</name>
    <name type="common">Giant wood spider</name>
    <name type="synonym">Nephila maculata</name>
    <dbReference type="NCBI Taxonomy" id="299642"/>
    <lineage>
        <taxon>Eukaryota</taxon>
        <taxon>Metazoa</taxon>
        <taxon>Ecdysozoa</taxon>
        <taxon>Arthropoda</taxon>
        <taxon>Chelicerata</taxon>
        <taxon>Arachnida</taxon>
        <taxon>Araneae</taxon>
        <taxon>Araneomorphae</taxon>
        <taxon>Entelegynae</taxon>
        <taxon>Araneoidea</taxon>
        <taxon>Nephilidae</taxon>
        <taxon>Nephila</taxon>
    </lineage>
</organism>
<sequence length="189" mass="21998">MGGYLHENNIIRFMEEAISFMLEYKQVHWVPPVSISELTPMTVPLFTPSIGSAITHFCMEDSSLEYELESDYDFEELLRLPATEAGTHIRSFIGEYMNRIPSEDYIEVLHFISFIGQLFVFMFALELDSPAFVCIIIEEAVYALHSRYPYHIQYRHIVQASLDYNAYHRMIHEESEDEGFFTAAENEGD</sequence>
<comment type="caution">
    <text evidence="1">The sequence shown here is derived from an EMBL/GenBank/DDBJ whole genome shotgun (WGS) entry which is preliminary data.</text>
</comment>
<dbReference type="AlphaFoldDB" id="A0A8X6QGU4"/>
<reference evidence="1" key="1">
    <citation type="submission" date="2020-08" db="EMBL/GenBank/DDBJ databases">
        <title>Multicomponent nature underlies the extraordinary mechanical properties of spider dragline silk.</title>
        <authorList>
            <person name="Kono N."/>
            <person name="Nakamura H."/>
            <person name="Mori M."/>
            <person name="Yoshida Y."/>
            <person name="Ohtoshi R."/>
            <person name="Malay A.D."/>
            <person name="Moran D.A.P."/>
            <person name="Tomita M."/>
            <person name="Numata K."/>
            <person name="Arakawa K."/>
        </authorList>
    </citation>
    <scope>NUCLEOTIDE SEQUENCE</scope>
</reference>
<gene>
    <name evidence="1" type="ORF">NPIL_525231</name>
</gene>
<evidence type="ECO:0000313" key="1">
    <source>
        <dbReference type="EMBL" id="GFU18456.1"/>
    </source>
</evidence>
<dbReference type="EMBL" id="BMAW01126832">
    <property type="protein sequence ID" value="GFU18456.1"/>
    <property type="molecule type" value="Genomic_DNA"/>
</dbReference>
<protein>
    <submittedName>
        <fullName evidence="1">Uncharacterized protein</fullName>
    </submittedName>
</protein>
<name>A0A8X6QGU4_NEPPI</name>
<keyword evidence="2" id="KW-1185">Reference proteome</keyword>
<accession>A0A8X6QGU4</accession>
<evidence type="ECO:0000313" key="2">
    <source>
        <dbReference type="Proteomes" id="UP000887013"/>
    </source>
</evidence>